<gene>
    <name evidence="1" type="ORF">BegalDRAFT_1484</name>
</gene>
<organism evidence="1 2">
    <name type="scientific">Beggiatoa alba B18LD</name>
    <dbReference type="NCBI Taxonomy" id="395493"/>
    <lineage>
        <taxon>Bacteria</taxon>
        <taxon>Pseudomonadati</taxon>
        <taxon>Pseudomonadota</taxon>
        <taxon>Gammaproteobacteria</taxon>
        <taxon>Thiotrichales</taxon>
        <taxon>Thiotrichaceae</taxon>
        <taxon>Beggiatoa</taxon>
    </lineage>
</organism>
<dbReference type="HOGENOM" id="CLU_2987401_0_0_6"/>
<accession>I3CFH8</accession>
<sequence>MALDDYTFYWLAKKLSSASFLRKDNGLPESEFTEFSELAELKSVIHLTFWFEGFKFC</sequence>
<keyword evidence="2" id="KW-1185">Reference proteome</keyword>
<dbReference type="Proteomes" id="UP000005744">
    <property type="component" value="Unassembled WGS sequence"/>
</dbReference>
<dbReference type="AlphaFoldDB" id="I3CFH8"/>
<dbReference type="EMBL" id="JH600070">
    <property type="protein sequence ID" value="EIJ42371.1"/>
    <property type="molecule type" value="Genomic_DNA"/>
</dbReference>
<dbReference type="STRING" id="395493.BegalDRAFT_1484"/>
<name>I3CFH8_9GAMM</name>
<reference evidence="1 2" key="1">
    <citation type="submission" date="2011-11" db="EMBL/GenBank/DDBJ databases">
        <title>Improved High-Quality Draft sequence of Beggiatoa alba B18lD.</title>
        <authorList>
            <consortium name="US DOE Joint Genome Institute"/>
            <person name="Lucas S."/>
            <person name="Han J."/>
            <person name="Lapidus A."/>
            <person name="Cheng J.-F."/>
            <person name="Goodwin L."/>
            <person name="Pitluck S."/>
            <person name="Peters L."/>
            <person name="Mikhailova N."/>
            <person name="Held B."/>
            <person name="Detter J.C."/>
            <person name="Han C."/>
            <person name="Tapia R."/>
            <person name="Land M."/>
            <person name="Hauser L."/>
            <person name="Kyrpides N."/>
            <person name="Ivanova N."/>
            <person name="Pagani I."/>
            <person name="Samuel K."/>
            <person name="Teske A."/>
            <person name="Mueller J."/>
            <person name="Woyke T."/>
        </authorList>
    </citation>
    <scope>NUCLEOTIDE SEQUENCE [LARGE SCALE GENOMIC DNA]</scope>
    <source>
        <strain evidence="1 2">B18LD</strain>
    </source>
</reference>
<evidence type="ECO:0000313" key="2">
    <source>
        <dbReference type="Proteomes" id="UP000005744"/>
    </source>
</evidence>
<evidence type="ECO:0000313" key="1">
    <source>
        <dbReference type="EMBL" id="EIJ42371.1"/>
    </source>
</evidence>
<proteinExistence type="predicted"/>
<protein>
    <submittedName>
        <fullName evidence="1">Uncharacterized protein</fullName>
    </submittedName>
</protein>